<organism evidence="1 2">
    <name type="scientific">Trichogramma brassicae</name>
    <dbReference type="NCBI Taxonomy" id="86971"/>
    <lineage>
        <taxon>Eukaryota</taxon>
        <taxon>Metazoa</taxon>
        <taxon>Ecdysozoa</taxon>
        <taxon>Arthropoda</taxon>
        <taxon>Hexapoda</taxon>
        <taxon>Insecta</taxon>
        <taxon>Pterygota</taxon>
        <taxon>Neoptera</taxon>
        <taxon>Endopterygota</taxon>
        <taxon>Hymenoptera</taxon>
        <taxon>Apocrita</taxon>
        <taxon>Proctotrupomorpha</taxon>
        <taxon>Chalcidoidea</taxon>
        <taxon>Trichogrammatidae</taxon>
        <taxon>Trichogramma</taxon>
    </lineage>
</organism>
<name>A0A6H5IS04_9HYME</name>
<evidence type="ECO:0000313" key="1">
    <source>
        <dbReference type="EMBL" id="CAB0037492.1"/>
    </source>
</evidence>
<reference evidence="1 2" key="1">
    <citation type="submission" date="2020-02" db="EMBL/GenBank/DDBJ databases">
        <authorList>
            <person name="Ferguson B K."/>
        </authorList>
    </citation>
    <scope>NUCLEOTIDE SEQUENCE [LARGE SCALE GENOMIC DNA]</scope>
</reference>
<proteinExistence type="predicted"/>
<dbReference type="PANTHER" id="PTHR44809:SF1">
    <property type="entry name" value="PROTEIN O-MANNOSYL-TRANSFERASE TMTC1"/>
    <property type="match status" value="1"/>
</dbReference>
<accession>A0A6H5IS04</accession>
<dbReference type="EMBL" id="CADCXV010000857">
    <property type="protein sequence ID" value="CAB0037492.1"/>
    <property type="molecule type" value="Genomic_DNA"/>
</dbReference>
<evidence type="ECO:0000313" key="2">
    <source>
        <dbReference type="Proteomes" id="UP000479190"/>
    </source>
</evidence>
<keyword evidence="2" id="KW-1185">Reference proteome</keyword>
<dbReference type="PANTHER" id="PTHR44809">
    <property type="match status" value="1"/>
</dbReference>
<dbReference type="Proteomes" id="UP000479190">
    <property type="component" value="Unassembled WGS sequence"/>
</dbReference>
<dbReference type="OrthoDB" id="1658288at2759"/>
<dbReference type="InterPro" id="IPR052943">
    <property type="entry name" value="TMTC_O-mannosyl-trnsfr"/>
</dbReference>
<sequence length="611" mass="68520">MDRSLVFKRKEKTSCAQYTLSSLPQQQQLRTSGSRVCVHVAECRIVIVYKEKSMSSLTVLQDVYRSSSSEHLMYLTHNRTAATHRMGSAACKTKLRALFVSGHTRIRHGVVYVRILSSFLFVAYTRQPRIFAFLFILHRLQVAASTEGRCYKAAAATALSFRTTTDDLALAGWRAFSSSTVQVREKKVRDKKKRVRNKIRYSSSSSSSSEFRLRNPIIVNALRSSRLKRLSSAPPPALCRAQCSSSSSSSTTTTTSGKLVNENFAAHHVAELNYLAAGLRPFWYHATNVALHAAACMLVTRVSLAVASLRPGFAALTGLLFAAHPIHTDACIAHRNSSVTSEPDGDGATTTTTTTNLNILYCFSSLSRHRRHLCRPTRHAGRVAARTNELFQRAKSNYERISIVASRATLKTAREQKTANTVTGIVGRADVLACVFFLLSFLAYHGTQRSPRFFMQPVREEICEKIEFVHAPKIGTQRSRRLLVQQLNRGGRTMITIQLFSSVFKKKSRSARIQLIYIISSENSTKWLANLSADCPDGATQFVRFRQGCSRAKQSSYDVVYKRFHQRRNHLSKSFINIRRCSRVASGARERYSWTIADSTVHYVHAHASES</sequence>
<protein>
    <submittedName>
        <fullName evidence="1">Uncharacterized protein</fullName>
    </submittedName>
</protein>
<gene>
    <name evidence="1" type="ORF">TBRA_LOCUS9319</name>
</gene>
<dbReference type="AlphaFoldDB" id="A0A6H5IS04"/>